<name>A0A7J6G868_CANSA</name>
<protein>
    <submittedName>
        <fullName evidence="2">Uncharacterized protein</fullName>
    </submittedName>
</protein>
<feature type="compositionally biased region" description="Basic and acidic residues" evidence="1">
    <location>
        <begin position="412"/>
        <end position="428"/>
    </location>
</feature>
<gene>
    <name evidence="2" type="ORF">F8388_010738</name>
</gene>
<dbReference type="EMBL" id="JAATIP010000075">
    <property type="protein sequence ID" value="KAF4378299.1"/>
    <property type="molecule type" value="Genomic_DNA"/>
</dbReference>
<feature type="region of interest" description="Disordered" evidence="1">
    <location>
        <begin position="407"/>
        <end position="451"/>
    </location>
</feature>
<dbReference type="AlphaFoldDB" id="A0A7J6G868"/>
<sequence length="586" mass="64029">MVRLTVGTSSPQNIITSIGEQNATSEKKALEHKKEIAKRLGRPLIQTNFYEDDTAFEKQSALFALVVSDIEPWLPAAWSSRVTFIVDDFHSAIEKYDFNSEIGTKNTILSMRDSAYGTSVALAAYGRVLKTHTALTSECGSMLEEVLAITEDLHDVHNLGKDAAGVHHSLMENLSKANTILLPLETVLSKDVAAMTDALATEGDTKMEISPIHGQAIYQSYYLRIRDAFQTLRPLVHSLALSVKGLYSLLIKLAQIASFHAGNLHKALEGLGESQEVKSQGIDQSSADLTTDATEFDDKERENLPTSNSGNTKEFPAFAGTSLDDNEWLSPPNSICSSGSESDITSPEASFPGEEMGQLSQDLGRRKSPAHQDSVHVAQIDYEEIPLFGKSQPVAEIDETYTGLFNSAANEPSEHQKTIASPSDRKLAAPDALHSSSKSTEENFGGSDEKASLNKVKIKDEDCESLFPNTSAAARAGRGKNPYAMSVLRRVEMKLDGQDISDNRYVRGTVFCTDNGGALVNITAKSSTYLPLQEASIHRLKHVEEAGIVSGLKMDFYDLAWERCRQLQAEDVVVKGKWPSLHQTSV</sequence>
<reference evidence="2 3" key="1">
    <citation type="journal article" date="2020" name="bioRxiv">
        <title>Sequence and annotation of 42 cannabis genomes reveals extensive copy number variation in cannabinoid synthesis and pathogen resistance genes.</title>
        <authorList>
            <person name="Mckernan K.J."/>
            <person name="Helbert Y."/>
            <person name="Kane L.T."/>
            <person name="Ebling H."/>
            <person name="Zhang L."/>
            <person name="Liu B."/>
            <person name="Eaton Z."/>
            <person name="Mclaughlin S."/>
            <person name="Kingan S."/>
            <person name="Baybayan P."/>
            <person name="Concepcion G."/>
            <person name="Jordan M."/>
            <person name="Riva A."/>
            <person name="Barbazuk W."/>
            <person name="Harkins T."/>
        </authorList>
    </citation>
    <scope>NUCLEOTIDE SEQUENCE [LARGE SCALE GENOMIC DNA]</scope>
    <source>
        <strain evidence="3">cv. Jamaican Lion 4</strain>
        <tissue evidence="2">Leaf</tissue>
    </source>
</reference>
<evidence type="ECO:0000313" key="3">
    <source>
        <dbReference type="Proteomes" id="UP000525078"/>
    </source>
</evidence>
<evidence type="ECO:0000256" key="1">
    <source>
        <dbReference type="SAM" id="MobiDB-lite"/>
    </source>
</evidence>
<feature type="region of interest" description="Disordered" evidence="1">
    <location>
        <begin position="275"/>
        <end position="317"/>
    </location>
</feature>
<evidence type="ECO:0000313" key="2">
    <source>
        <dbReference type="EMBL" id="KAF4378299.1"/>
    </source>
</evidence>
<feature type="region of interest" description="Disordered" evidence="1">
    <location>
        <begin position="331"/>
        <end position="368"/>
    </location>
</feature>
<feature type="compositionally biased region" description="Polar residues" evidence="1">
    <location>
        <begin position="277"/>
        <end position="293"/>
    </location>
</feature>
<comment type="caution">
    <text evidence="2">The sequence shown here is derived from an EMBL/GenBank/DDBJ whole genome shotgun (WGS) entry which is preliminary data.</text>
</comment>
<dbReference type="Proteomes" id="UP000525078">
    <property type="component" value="Unassembled WGS sequence"/>
</dbReference>
<accession>A0A7J6G868</accession>
<proteinExistence type="predicted"/>
<organism evidence="2 3">
    <name type="scientific">Cannabis sativa</name>
    <name type="common">Hemp</name>
    <name type="synonym">Marijuana</name>
    <dbReference type="NCBI Taxonomy" id="3483"/>
    <lineage>
        <taxon>Eukaryota</taxon>
        <taxon>Viridiplantae</taxon>
        <taxon>Streptophyta</taxon>
        <taxon>Embryophyta</taxon>
        <taxon>Tracheophyta</taxon>
        <taxon>Spermatophyta</taxon>
        <taxon>Magnoliopsida</taxon>
        <taxon>eudicotyledons</taxon>
        <taxon>Gunneridae</taxon>
        <taxon>Pentapetalae</taxon>
        <taxon>rosids</taxon>
        <taxon>fabids</taxon>
        <taxon>Rosales</taxon>
        <taxon>Cannabaceae</taxon>
        <taxon>Cannabis</taxon>
    </lineage>
</organism>
<feature type="compositionally biased region" description="Polar residues" evidence="1">
    <location>
        <begin position="331"/>
        <end position="348"/>
    </location>
</feature>